<dbReference type="OrthoDB" id="3364175at2759"/>
<evidence type="ECO:0000313" key="6">
    <source>
        <dbReference type="Proteomes" id="UP000750502"/>
    </source>
</evidence>
<evidence type="ECO:0000256" key="2">
    <source>
        <dbReference type="ARBA" id="ARBA00023125"/>
    </source>
</evidence>
<gene>
    <name evidence="5" type="ORF">H9Q72_010307</name>
</gene>
<dbReference type="GO" id="GO:0000435">
    <property type="term" value="P:positive regulation of transcription from RNA polymerase II promoter by galactose"/>
    <property type="evidence" value="ECO:0007669"/>
    <property type="project" value="TreeGrafter"/>
</dbReference>
<dbReference type="PANTHER" id="PTHR47424:SF3">
    <property type="entry name" value="REGULATORY PROTEIN GAL4"/>
    <property type="match status" value="1"/>
</dbReference>
<dbReference type="GO" id="GO:0000978">
    <property type="term" value="F:RNA polymerase II cis-regulatory region sequence-specific DNA binding"/>
    <property type="evidence" value="ECO:0007669"/>
    <property type="project" value="TreeGrafter"/>
</dbReference>
<keyword evidence="2" id="KW-0238">DNA-binding</keyword>
<reference evidence="5" key="1">
    <citation type="journal article" date="2020" name="bioRxiv">
        <title>Historical genomics reveals the evolutionary mechanisms behind multiple outbreaks of the host-specific coffee wilt pathogen Fusarium xylarioides.</title>
        <authorList>
            <person name="Peck D."/>
            <person name="Nowell R.W."/>
            <person name="Flood J."/>
            <person name="Ryan M.J."/>
            <person name="Barraclough T.G."/>
        </authorList>
    </citation>
    <scope>NUCLEOTIDE SEQUENCE</scope>
    <source>
        <strain evidence="5">IMI 127659i</strain>
    </source>
</reference>
<organism evidence="5 6">
    <name type="scientific">Fusarium xylarioides</name>
    <dbReference type="NCBI Taxonomy" id="221167"/>
    <lineage>
        <taxon>Eukaryota</taxon>
        <taxon>Fungi</taxon>
        <taxon>Dikarya</taxon>
        <taxon>Ascomycota</taxon>
        <taxon>Pezizomycotina</taxon>
        <taxon>Sordariomycetes</taxon>
        <taxon>Hypocreomycetidae</taxon>
        <taxon>Hypocreales</taxon>
        <taxon>Nectriaceae</taxon>
        <taxon>Fusarium</taxon>
        <taxon>Fusarium fujikuroi species complex</taxon>
    </lineage>
</organism>
<dbReference type="GO" id="GO:0005634">
    <property type="term" value="C:nucleus"/>
    <property type="evidence" value="ECO:0007669"/>
    <property type="project" value="TreeGrafter"/>
</dbReference>
<evidence type="ECO:0000256" key="1">
    <source>
        <dbReference type="ARBA" id="ARBA00023015"/>
    </source>
</evidence>
<evidence type="ECO:0000313" key="5">
    <source>
        <dbReference type="EMBL" id="KAG5761588.1"/>
    </source>
</evidence>
<evidence type="ECO:0000256" key="3">
    <source>
        <dbReference type="ARBA" id="ARBA00023163"/>
    </source>
</evidence>
<accession>A0A9P7IB65</accession>
<keyword evidence="1" id="KW-0805">Transcription regulation</keyword>
<evidence type="ECO:0000256" key="4">
    <source>
        <dbReference type="ARBA" id="ARBA00023242"/>
    </source>
</evidence>
<dbReference type="InterPro" id="IPR051127">
    <property type="entry name" value="Fungal_SecMet_Regulators"/>
</dbReference>
<comment type="caution">
    <text evidence="5">The sequence shown here is derived from an EMBL/GenBank/DDBJ whole genome shotgun (WGS) entry which is preliminary data.</text>
</comment>
<sequence>MGTLDRSVEPISSCLDVAELCVESICAYLEREPEHLRGLGWYATYCLITATFVQATYYIYDPAHALAPTCKNHLKRAVDCLSNLGATNSMAFRARDILKRLLDQSELFLSLFETPTDPMADCSLQSSAVGIWELTTQDQASTSHRAAAQDRNTIFLGERAMPFPFYAQSSSDAELLDATGGIML</sequence>
<dbReference type="EMBL" id="JADFTT010000440">
    <property type="protein sequence ID" value="KAG5761588.1"/>
    <property type="molecule type" value="Genomic_DNA"/>
</dbReference>
<dbReference type="GO" id="GO:0000981">
    <property type="term" value="F:DNA-binding transcription factor activity, RNA polymerase II-specific"/>
    <property type="evidence" value="ECO:0007669"/>
    <property type="project" value="TreeGrafter"/>
</dbReference>
<keyword evidence="4" id="KW-0539">Nucleus</keyword>
<reference evidence="5" key="2">
    <citation type="submission" date="2020-10" db="EMBL/GenBank/DDBJ databases">
        <authorList>
            <person name="Peck L.D."/>
            <person name="Nowell R.W."/>
            <person name="Flood J."/>
            <person name="Ryan M.J."/>
            <person name="Barraclough T.G."/>
        </authorList>
    </citation>
    <scope>NUCLEOTIDE SEQUENCE</scope>
    <source>
        <strain evidence="5">IMI 127659i</strain>
    </source>
</reference>
<proteinExistence type="predicted"/>
<keyword evidence="3" id="KW-0804">Transcription</keyword>
<name>A0A9P7IB65_9HYPO</name>
<dbReference type="PANTHER" id="PTHR47424">
    <property type="entry name" value="REGULATORY PROTEIN GAL4"/>
    <property type="match status" value="1"/>
</dbReference>
<protein>
    <submittedName>
        <fullName evidence="5">Uncharacterized protein</fullName>
    </submittedName>
</protein>
<dbReference type="Proteomes" id="UP000750502">
    <property type="component" value="Unassembled WGS sequence"/>
</dbReference>
<dbReference type="AlphaFoldDB" id="A0A9P7IB65"/>
<keyword evidence="6" id="KW-1185">Reference proteome</keyword>